<dbReference type="STRING" id="1003195.SCATT_49990"/>
<dbReference type="HOGENOM" id="CLU_050554_1_1_11"/>
<dbReference type="eggNOG" id="COG0177">
    <property type="taxonomic scope" value="Bacteria"/>
</dbReference>
<keyword evidence="2" id="KW-1185">Reference proteome</keyword>
<dbReference type="EMBL" id="CP003219">
    <property type="protein sequence ID" value="AEW97370.1"/>
    <property type="molecule type" value="Genomic_DNA"/>
</dbReference>
<sequence length="222" mass="24703">MTATDREQVTRALLERYGERSFAEEAEIHLREQPHALYQMLELAALVNARVAPGTAVRTFEELRGHRWSTAGGVLEAGRDRIDHALRDAGYPEGDAAGIATAVTDAALHLQQDHGGDLGGLREDAGHDPVRERELLRHFADVDDGVVDAFCREVQVLWDELLPFADKKALDAAHRLGLGEDAGALRRLAADDREYVRLVDALVRVRHDEHGYRELQELAGHR</sequence>
<evidence type="ECO:0000313" key="2">
    <source>
        <dbReference type="Proteomes" id="UP000007842"/>
    </source>
</evidence>
<dbReference type="KEGG" id="scy:SCATT_49990"/>
<proteinExistence type="predicted"/>
<dbReference type="RefSeq" id="WP_014145710.1">
    <property type="nucleotide sequence ID" value="NC_016111.1"/>
</dbReference>
<dbReference type="Proteomes" id="UP000007842">
    <property type="component" value="Chromosome"/>
</dbReference>
<name>F8K0G8_STREN</name>
<gene>
    <name evidence="1" type="ordered locus">SCATT_49990</name>
</gene>
<evidence type="ECO:0000313" key="1">
    <source>
        <dbReference type="EMBL" id="AEW97370.1"/>
    </source>
</evidence>
<dbReference type="OrthoDB" id="3466682at2"/>
<protein>
    <submittedName>
        <fullName evidence="1">Uncharacterized protein</fullName>
    </submittedName>
</protein>
<dbReference type="PATRIC" id="fig|1003195.11.peg.6431"/>
<dbReference type="AlphaFoldDB" id="F8K0G8"/>
<reference evidence="2" key="1">
    <citation type="submission" date="2011-12" db="EMBL/GenBank/DDBJ databases">
        <title>Complete genome sequence of Streptomyces cattleya strain DSM 46488.</title>
        <authorList>
            <person name="Ou H.-Y."/>
            <person name="Li P."/>
            <person name="Zhao C."/>
            <person name="O'Hagan D."/>
            <person name="Deng Z."/>
        </authorList>
    </citation>
    <scope>NUCLEOTIDE SEQUENCE [LARGE SCALE GENOMIC DNA]</scope>
    <source>
        <strain evidence="2">ATCC 35852 / DSM 46488 / JCM 4925 / NBRC 14057 / NRRL 8057</strain>
    </source>
</reference>
<organism evidence="1 2">
    <name type="scientific">Streptantibioticus cattleyicolor (strain ATCC 35852 / DSM 46488 / JCM 4925 / NBRC 14057 / NRRL 8057)</name>
    <name type="common">Streptomyces cattleya</name>
    <dbReference type="NCBI Taxonomy" id="1003195"/>
    <lineage>
        <taxon>Bacteria</taxon>
        <taxon>Bacillati</taxon>
        <taxon>Actinomycetota</taxon>
        <taxon>Actinomycetes</taxon>
        <taxon>Kitasatosporales</taxon>
        <taxon>Streptomycetaceae</taxon>
        <taxon>Streptantibioticus</taxon>
    </lineage>
</organism>
<accession>G8X3J7</accession>
<accession>F8K0G8</accession>
<dbReference type="KEGG" id="sct:SCAT_5007"/>